<dbReference type="InterPro" id="IPR016032">
    <property type="entry name" value="Sig_transdc_resp-reg_C-effctor"/>
</dbReference>
<dbReference type="SUPFAM" id="SSF52540">
    <property type="entry name" value="P-loop containing nucleoside triphosphate hydrolases"/>
    <property type="match status" value="1"/>
</dbReference>
<dbReference type="eggNOG" id="COG0457">
    <property type="taxonomic scope" value="Bacteria"/>
</dbReference>
<keyword evidence="5" id="KW-1185">Reference proteome</keyword>
<evidence type="ECO:0000256" key="1">
    <source>
        <dbReference type="ARBA" id="ARBA00022741"/>
    </source>
</evidence>
<dbReference type="Gene3D" id="1.10.10.10">
    <property type="entry name" value="Winged helix-like DNA-binding domain superfamily/Winged helix DNA-binding domain"/>
    <property type="match status" value="1"/>
</dbReference>
<dbReference type="Gene3D" id="1.25.40.10">
    <property type="entry name" value="Tetratricopeptide repeat domain"/>
    <property type="match status" value="1"/>
</dbReference>
<proteinExistence type="predicted"/>
<dbReference type="RefSeq" id="WP_012947268.1">
    <property type="nucleotide sequence ID" value="NC_013757.1"/>
</dbReference>
<gene>
    <name evidence="4" type="ordered locus">Gobs_1068</name>
</gene>
<reference evidence="5" key="2">
    <citation type="submission" date="2010-01" db="EMBL/GenBank/DDBJ databases">
        <title>The complete genome of Geodermatophilus obscurus DSM 43160.</title>
        <authorList>
            <consortium name="US DOE Joint Genome Institute (JGI-PGF)"/>
            <person name="Lucas S."/>
            <person name="Copeland A."/>
            <person name="Lapidus A."/>
            <person name="Glavina del Rio T."/>
            <person name="Dalin E."/>
            <person name="Tice H."/>
            <person name="Bruce D."/>
            <person name="Goodwin L."/>
            <person name="Pitluck S."/>
            <person name="Kyrpides N."/>
            <person name="Mavromatis K."/>
            <person name="Ivanova N."/>
            <person name="Munk A.C."/>
            <person name="Brettin T."/>
            <person name="Detter J.C."/>
            <person name="Han C."/>
            <person name="Larimer F."/>
            <person name="Land M."/>
            <person name="Hauser L."/>
            <person name="Markowitz V."/>
            <person name="Cheng J.-F."/>
            <person name="Hugenholtz P."/>
            <person name="Woyke T."/>
            <person name="Wu D."/>
            <person name="Jando M."/>
            <person name="Schneider S."/>
            <person name="Klenk H.-P."/>
            <person name="Eisen J.A."/>
        </authorList>
    </citation>
    <scope>NUCLEOTIDE SEQUENCE [LARGE SCALE GENOMIC DNA]</scope>
    <source>
        <strain evidence="5">ATCC 25078 / DSM 43160 / JCM 3152 / KCC A-0152 / KCTC 9177 / NBRC 13315 / NRRL B-3577 / G-20</strain>
    </source>
</reference>
<dbReference type="Gene3D" id="3.40.50.300">
    <property type="entry name" value="P-loop containing nucleotide triphosphate hydrolases"/>
    <property type="match status" value="1"/>
</dbReference>
<evidence type="ECO:0000259" key="3">
    <source>
        <dbReference type="PROSITE" id="PS50043"/>
    </source>
</evidence>
<dbReference type="PRINTS" id="PR00038">
    <property type="entry name" value="HTHLUXR"/>
</dbReference>
<dbReference type="InterPro" id="IPR000792">
    <property type="entry name" value="Tscrpt_reg_LuxR_C"/>
</dbReference>
<dbReference type="EMBL" id="CP001867">
    <property type="protein sequence ID" value="ADB73827.1"/>
    <property type="molecule type" value="Genomic_DNA"/>
</dbReference>
<organism evidence="4 5">
    <name type="scientific">Geodermatophilus obscurus (strain ATCC 25078 / DSM 43160 / JCM 3152 / CCUG 61914 / KCC A-0152 / KCTC 9177 / NBRC 13315 / NRRL B-3577 / G-20)</name>
    <dbReference type="NCBI Taxonomy" id="526225"/>
    <lineage>
        <taxon>Bacteria</taxon>
        <taxon>Bacillati</taxon>
        <taxon>Actinomycetota</taxon>
        <taxon>Actinomycetes</taxon>
        <taxon>Geodermatophilales</taxon>
        <taxon>Geodermatophilaceae</taxon>
        <taxon>Geodermatophilus</taxon>
    </lineage>
</organism>
<dbReference type="Pfam" id="PF13191">
    <property type="entry name" value="AAA_16"/>
    <property type="match status" value="1"/>
</dbReference>
<accession>D2S9W4</accession>
<dbReference type="GO" id="GO:0006355">
    <property type="term" value="P:regulation of DNA-templated transcription"/>
    <property type="evidence" value="ECO:0007669"/>
    <property type="project" value="InterPro"/>
</dbReference>
<dbReference type="InterPro" id="IPR041664">
    <property type="entry name" value="AAA_16"/>
</dbReference>
<dbReference type="PROSITE" id="PS50043">
    <property type="entry name" value="HTH_LUXR_2"/>
    <property type="match status" value="1"/>
</dbReference>
<dbReference type="InterPro" id="IPR027417">
    <property type="entry name" value="P-loop_NTPase"/>
</dbReference>
<evidence type="ECO:0000313" key="5">
    <source>
        <dbReference type="Proteomes" id="UP000001382"/>
    </source>
</evidence>
<dbReference type="InterPro" id="IPR036388">
    <property type="entry name" value="WH-like_DNA-bd_sf"/>
</dbReference>
<dbReference type="PROSITE" id="PS00622">
    <property type="entry name" value="HTH_LUXR_1"/>
    <property type="match status" value="1"/>
</dbReference>
<reference evidence="4 5" key="1">
    <citation type="journal article" date="2010" name="Stand. Genomic Sci.">
        <title>Complete genome sequence of Geodermatophilus obscurus type strain (G-20).</title>
        <authorList>
            <person name="Ivanova N."/>
            <person name="Sikorski J."/>
            <person name="Jando M."/>
            <person name="Munk C."/>
            <person name="Lapidus A."/>
            <person name="Glavina Del Rio T."/>
            <person name="Copeland A."/>
            <person name="Tice H."/>
            <person name="Cheng J.-F."/>
            <person name="Lucas S."/>
            <person name="Chen F."/>
            <person name="Nolan M."/>
            <person name="Bruce D."/>
            <person name="Goodwin L."/>
            <person name="Pitluck S."/>
            <person name="Mavromatis K."/>
            <person name="Mikhailova N."/>
            <person name="Pati A."/>
            <person name="Chen A."/>
            <person name="Palaniappan K."/>
            <person name="Land M."/>
            <person name="Hauser L."/>
            <person name="Chang Y.-J."/>
            <person name="Jeffries C.D."/>
            <person name="Meincke L."/>
            <person name="Brettin T."/>
            <person name="Detter J.C."/>
            <person name="Detter J.C."/>
            <person name="Rohde M."/>
            <person name="Goeker M."/>
            <person name="Bristow J."/>
            <person name="Eisen J.A."/>
            <person name="Markowitz V."/>
            <person name="Hugenholtz P."/>
            <person name="Kyrpides N.C."/>
            <person name="Klenk H.-P."/>
        </authorList>
    </citation>
    <scope>NUCLEOTIDE SEQUENCE [LARGE SCALE GENOMIC DNA]</scope>
    <source>
        <strain evidence="5">ATCC 25078 / DSM 43160 / JCM 3152 / KCC A-0152 / KCTC 9177 / NBRC 13315 / NRRL B-3577 / G-20</strain>
    </source>
</reference>
<dbReference type="HOGENOM" id="CLU_006850_0_2_11"/>
<protein>
    <submittedName>
        <fullName evidence="4">Transcriptional regulator, LuxR family</fullName>
    </submittedName>
</protein>
<dbReference type="KEGG" id="gob:Gobs_1068"/>
<dbReference type="Pfam" id="PF00196">
    <property type="entry name" value="GerE"/>
    <property type="match status" value="1"/>
</dbReference>
<evidence type="ECO:0000313" key="4">
    <source>
        <dbReference type="EMBL" id="ADB73827.1"/>
    </source>
</evidence>
<dbReference type="SUPFAM" id="SSF46894">
    <property type="entry name" value="C-terminal effector domain of the bipartite response regulators"/>
    <property type="match status" value="1"/>
</dbReference>
<dbReference type="PANTHER" id="PTHR16305">
    <property type="entry name" value="TESTICULAR SOLUBLE ADENYLYL CYCLASE"/>
    <property type="match status" value="1"/>
</dbReference>
<keyword evidence="2" id="KW-0067">ATP-binding</keyword>
<dbReference type="eggNOG" id="COG2197">
    <property type="taxonomic scope" value="Bacteria"/>
</dbReference>
<dbReference type="InterPro" id="IPR011990">
    <property type="entry name" value="TPR-like_helical_dom_sf"/>
</dbReference>
<dbReference type="eggNOG" id="COG3899">
    <property type="taxonomic scope" value="Bacteria"/>
</dbReference>
<dbReference type="GO" id="GO:0004016">
    <property type="term" value="F:adenylate cyclase activity"/>
    <property type="evidence" value="ECO:0007669"/>
    <property type="project" value="TreeGrafter"/>
</dbReference>
<dbReference type="AlphaFoldDB" id="D2S9W4"/>
<dbReference type="Proteomes" id="UP000001382">
    <property type="component" value="Chromosome"/>
</dbReference>
<evidence type="ECO:0000256" key="2">
    <source>
        <dbReference type="ARBA" id="ARBA00022840"/>
    </source>
</evidence>
<dbReference type="STRING" id="526225.Gobs_1068"/>
<dbReference type="CDD" id="cd06170">
    <property type="entry name" value="LuxR_C_like"/>
    <property type="match status" value="1"/>
</dbReference>
<dbReference type="GO" id="GO:0003677">
    <property type="term" value="F:DNA binding"/>
    <property type="evidence" value="ECO:0007669"/>
    <property type="project" value="InterPro"/>
</dbReference>
<dbReference type="GO" id="GO:0005737">
    <property type="term" value="C:cytoplasm"/>
    <property type="evidence" value="ECO:0007669"/>
    <property type="project" value="TreeGrafter"/>
</dbReference>
<keyword evidence="1" id="KW-0547">Nucleotide-binding</keyword>
<sequence length="966" mass="102592">MMGGPFSADVPLVGRDDELCRLDAVLTRVLGGDAHVLVVSGQAGVGKTRLAREALTRARSRGFRTLTGLAGPLQRDLSHAPLVEALRPLVRPDPPRSAPVQDLSDLGWLFGDASRPPTPALGDPGLERTRLFEAVCRLLERTVARQPVALLVDDVQWADRGSLALLHHLVRGLAGRRFLLLLTHRPAENEPALTELLTGLQRAGVVTELRLGGLPARDVERLAQALLAGEPPPALTEVLAARAGGVPLFVAALVGFLQDSGTLTRPDGRWVLAAQLPEAVPAVVSGLLRSQVERLPAEARAVLDLLAVCGGQAPHPLLEALTPGDPLMAGLAALRGAGLLAEEVAGGEVRYRVVHPLLAEVAYDLLPLVTRLRRHAEVARAVEARLPGRWGLLAPHVRRAGDELDPRHALDLLLTATDDALSRHAGDEALADARAARDLATRLGRHDLLPGLADRLAEACQRAGQREEAVTAWLDAARWQPAGGERADRLHRAAVLELQAGRGQECLRWLAAAEAELAAVAPSPFHVPVAWSRLQVAARSQGPAEAEAAIADLDRLADRLGSARARAAVLYGRCHTAFTAGRYEEARAHLAALLDTAAELDDPLLGERARRPGFVLELARGDLGAARALSEEGLRLVQRIGVPALELAHRVDLGMADFFAGDWNRALRRCGEVLDLGQRFGLPRGTAVGMALRALVAVRQGRLEEARACAGAARAASDASALPDRHVLGPVEAVTAAVALAEDDPATAAATAARAVRRRTTLPAFTLAVAADAQLVAGNREGAAAAATALDDLGPGAPYPAALAAVVRGRLARDPDRLARAAADLARLGFRYEAAVADVDAAEVADVRADADDRLAAALCTLDELGARPQADRARRLLRRQGRRVPAPPRARGRGPLSRREEDVVRLVARGLSNAEVARRLYLSPRTVTTHLQHVYARLQLGSRAALVRYVLEELPPDAYPGPADT</sequence>
<dbReference type="SMART" id="SM00421">
    <property type="entry name" value="HTH_LUXR"/>
    <property type="match status" value="1"/>
</dbReference>
<dbReference type="GO" id="GO:0005524">
    <property type="term" value="F:ATP binding"/>
    <property type="evidence" value="ECO:0007669"/>
    <property type="project" value="UniProtKB-KW"/>
</dbReference>
<feature type="domain" description="HTH luxR-type" evidence="3">
    <location>
        <begin position="890"/>
        <end position="955"/>
    </location>
</feature>
<dbReference type="PANTHER" id="PTHR16305:SF35">
    <property type="entry name" value="TRANSCRIPTIONAL ACTIVATOR DOMAIN"/>
    <property type="match status" value="1"/>
</dbReference>
<dbReference type="OrthoDB" id="3649961at2"/>
<name>D2S9W4_GEOOG</name>
<dbReference type="SUPFAM" id="SSF48452">
    <property type="entry name" value="TPR-like"/>
    <property type="match status" value="1"/>
</dbReference>